<comment type="caution">
    <text evidence="1">The sequence shown here is derived from an EMBL/GenBank/DDBJ whole genome shotgun (WGS) entry which is preliminary data.</text>
</comment>
<sequence length="162" mass="19388">MSEQENLFVQLENIIHEDKKLTPKSVDVLNRYLSPKGYKIVANPIRERKFTQELALRIETMYYEFKTDIKNAGNHKSERIVRDRYFQLVYAILQREKFGIANDKNKLINISCSRFAAMYNINRKTLAENKYRADLYVMQGDKLKELKPIYDEIRKRILIYDL</sequence>
<reference evidence="1 2" key="1">
    <citation type="submission" date="2018-08" db="EMBL/GenBank/DDBJ databases">
        <title>A genome reference for cultivated species of the human gut microbiota.</title>
        <authorList>
            <person name="Zou Y."/>
            <person name="Xue W."/>
            <person name="Luo G."/>
        </authorList>
    </citation>
    <scope>NUCLEOTIDE SEQUENCE [LARGE SCALE GENOMIC DNA]</scope>
    <source>
        <strain evidence="1 2">AF42-9</strain>
    </source>
</reference>
<gene>
    <name evidence="1" type="ORF">DW060_07400</name>
</gene>
<dbReference type="EMBL" id="QRNO01000031">
    <property type="protein sequence ID" value="RHK50460.1"/>
    <property type="molecule type" value="Genomic_DNA"/>
</dbReference>
<proteinExistence type="predicted"/>
<evidence type="ECO:0000313" key="2">
    <source>
        <dbReference type="Proteomes" id="UP000286598"/>
    </source>
</evidence>
<protein>
    <submittedName>
        <fullName evidence="1">Uncharacterized protein</fullName>
    </submittedName>
</protein>
<dbReference type="Proteomes" id="UP000286598">
    <property type="component" value="Unassembled WGS sequence"/>
</dbReference>
<dbReference type="OrthoDB" id="9872693at2"/>
<name>A0A3R6G430_9BACT</name>
<keyword evidence="2" id="KW-1185">Reference proteome</keyword>
<evidence type="ECO:0000313" key="1">
    <source>
        <dbReference type="EMBL" id="RHK50460.1"/>
    </source>
</evidence>
<dbReference type="AlphaFoldDB" id="A0A3R6G430"/>
<organism evidence="1 2">
    <name type="scientific">Leyella stercorea</name>
    <dbReference type="NCBI Taxonomy" id="363265"/>
    <lineage>
        <taxon>Bacteria</taxon>
        <taxon>Pseudomonadati</taxon>
        <taxon>Bacteroidota</taxon>
        <taxon>Bacteroidia</taxon>
        <taxon>Bacteroidales</taxon>
        <taxon>Prevotellaceae</taxon>
        <taxon>Leyella</taxon>
    </lineage>
</organism>
<accession>A0A3R6G430</accession>